<dbReference type="Pfam" id="PF09967">
    <property type="entry name" value="DUF2201"/>
    <property type="match status" value="1"/>
</dbReference>
<evidence type="ECO:0000256" key="1">
    <source>
        <dbReference type="SAM" id="MobiDB-lite"/>
    </source>
</evidence>
<gene>
    <name evidence="4" type="ORF">GB993_02150</name>
</gene>
<comment type="caution">
    <text evidence="4">The sequence shown here is derived from an EMBL/GenBank/DDBJ whole genome shotgun (WGS) entry which is preliminary data.</text>
</comment>
<evidence type="ECO:0008006" key="6">
    <source>
        <dbReference type="Google" id="ProtNLM"/>
    </source>
</evidence>
<reference evidence="4 5" key="1">
    <citation type="journal article" date="2019" name="Appl. Environ. Microbiol.">
        <title>Genetic determinants of hydroxycinnamic acid metabolism in heterofermentative lactobacilli.</title>
        <authorList>
            <person name="Gaur G."/>
            <person name="Oh J.H."/>
            <person name="Filannino P."/>
            <person name="Gobbetti M."/>
            <person name="van Pijkeren J.P."/>
            <person name="Ganzle M.G."/>
        </authorList>
    </citation>
    <scope>NUCLEOTIDE SEQUENCE [LARGE SCALE GENOMIC DNA]</scope>
    <source>
        <strain evidence="4 5">C5</strain>
    </source>
</reference>
<dbReference type="PANTHER" id="PTHR38730:SF1">
    <property type="entry name" value="SLL7028 PROTEIN"/>
    <property type="match status" value="1"/>
</dbReference>
<evidence type="ECO:0000259" key="3">
    <source>
        <dbReference type="Pfam" id="PF13203"/>
    </source>
</evidence>
<name>A0A6N9I0K8_9LACO</name>
<dbReference type="PANTHER" id="PTHR38730">
    <property type="entry name" value="SLL7028 PROTEIN"/>
    <property type="match status" value="1"/>
</dbReference>
<evidence type="ECO:0000313" key="5">
    <source>
        <dbReference type="Proteomes" id="UP000449209"/>
    </source>
</evidence>
<sequence length="465" mass="51999">MSGININQALQQFHQQTKVNRNESEQVLQAAIMRLLQQQPVYGQLIAQLPRQHVTTPSEELKDEQRAFAPLFGLAWSQSTLILRVNDCHWQQAQNEGVLLALLVHEALHLLWQHPLRYLHESGQNVDIATDVAINQVMTTQIPGAWTLGWLNQRLQRQLPSNADSAVYLAALNKVNADSTNHDHTNSKTLSSSQGSTTDKNLSAQVRYTDGTGRQQDEHFNEPKRNEPHLADSHDGWASSLVNDELARTNLRQRINQALARTTPTQRGKLPSSVQAKLASFAQQRAQLPWTAILSKLIGTVPHGKQDSRARFNRRQPQRMALPGQIARRRVTVTAFIDESASISTQTTIRFINELTGLTRAYELALTVFPFDAAVHDPITLSSSSQVAEKLHARQVGGGTSFQSIFDYLKHDRLRTPTSLIVILTDGEGETNIDAHGYHRVLWVLVGQQELSVQTPPGWVANINE</sequence>
<proteinExistence type="predicted"/>
<protein>
    <recommendedName>
        <fullName evidence="6">VWA-like domain-containing protein</fullName>
    </recommendedName>
</protein>
<dbReference type="Pfam" id="PF13203">
    <property type="entry name" value="DUF2201_N"/>
    <property type="match status" value="1"/>
</dbReference>
<accession>A0A6N9I0K8</accession>
<feature type="compositionally biased region" description="Polar residues" evidence="1">
    <location>
        <begin position="187"/>
        <end position="206"/>
    </location>
</feature>
<dbReference type="Proteomes" id="UP000449209">
    <property type="component" value="Unassembled WGS sequence"/>
</dbReference>
<dbReference type="EMBL" id="WEZQ01000002">
    <property type="protein sequence ID" value="MYV16324.1"/>
    <property type="molecule type" value="Genomic_DNA"/>
</dbReference>
<dbReference type="AlphaFoldDB" id="A0A6N9I0K8"/>
<feature type="domain" description="VWA-like" evidence="2">
    <location>
        <begin position="335"/>
        <end position="463"/>
    </location>
</feature>
<feature type="compositionally biased region" description="Basic and acidic residues" evidence="1">
    <location>
        <begin position="215"/>
        <end position="235"/>
    </location>
</feature>
<evidence type="ECO:0000313" key="4">
    <source>
        <dbReference type="EMBL" id="MYV16324.1"/>
    </source>
</evidence>
<evidence type="ECO:0000259" key="2">
    <source>
        <dbReference type="Pfam" id="PF09967"/>
    </source>
</evidence>
<feature type="domain" description="Putative metallopeptidase" evidence="3">
    <location>
        <begin position="101"/>
        <end position="316"/>
    </location>
</feature>
<dbReference type="OrthoDB" id="9809307at2"/>
<organism evidence="4 5">
    <name type="scientific">Furfurilactobacillus milii</name>
    <dbReference type="NCBI Taxonomy" id="2888272"/>
    <lineage>
        <taxon>Bacteria</taxon>
        <taxon>Bacillati</taxon>
        <taxon>Bacillota</taxon>
        <taxon>Bacilli</taxon>
        <taxon>Lactobacillales</taxon>
        <taxon>Lactobacillaceae</taxon>
        <taxon>Furfurilactobacillus</taxon>
    </lineage>
</organism>
<feature type="region of interest" description="Disordered" evidence="1">
    <location>
        <begin position="178"/>
        <end position="236"/>
    </location>
</feature>
<dbReference type="InterPro" id="IPR025154">
    <property type="entry name" value="Put_metallopeptidase_dom"/>
</dbReference>
<dbReference type="InterPro" id="IPR018698">
    <property type="entry name" value="VWA-like_dom"/>
</dbReference>
<dbReference type="RefSeq" id="WP_161002905.1">
    <property type="nucleotide sequence ID" value="NZ_WEZQ01000002.1"/>
</dbReference>